<dbReference type="EMBL" id="UINC01118079">
    <property type="protein sequence ID" value="SVC90959.1"/>
    <property type="molecule type" value="Genomic_DNA"/>
</dbReference>
<dbReference type="Gene3D" id="1.20.1290.10">
    <property type="entry name" value="AhpD-like"/>
    <property type="match status" value="1"/>
</dbReference>
<dbReference type="AlphaFoldDB" id="A0A382QZN6"/>
<feature type="non-terminal residue" evidence="2">
    <location>
        <position position="1"/>
    </location>
</feature>
<dbReference type="PANTHER" id="PTHR34846">
    <property type="entry name" value="4-CARBOXYMUCONOLACTONE DECARBOXYLASE FAMILY PROTEIN (AFU_ORTHOLOGUE AFUA_6G11590)"/>
    <property type="match status" value="1"/>
</dbReference>
<protein>
    <recommendedName>
        <fullName evidence="1">Carboxymuconolactone decarboxylase-like domain-containing protein</fullName>
    </recommendedName>
</protein>
<proteinExistence type="predicted"/>
<dbReference type="InterPro" id="IPR029032">
    <property type="entry name" value="AhpD-like"/>
</dbReference>
<dbReference type="InterPro" id="IPR003779">
    <property type="entry name" value="CMD-like"/>
</dbReference>
<accession>A0A382QZN6</accession>
<sequence length="185" mass="20430">FRINPAEENNHMAHIDYATTNHLTDKGKAIMDRLGHKNIFKMLSHSESHLHNYCRLGNAIRHHGVLDPRLRELAITRVGILLGAEYEVIAHKRLGRGVGIPENQIMALEEGASSDAFNKVEKALLAYTDDLVANANPGAGAGATFETIAAHLNAEEMVELTLAITFYIMTSKFLITFGIDLEPED</sequence>
<dbReference type="SUPFAM" id="SSF69118">
    <property type="entry name" value="AhpD-like"/>
    <property type="match status" value="1"/>
</dbReference>
<evidence type="ECO:0000313" key="2">
    <source>
        <dbReference type="EMBL" id="SVC90959.1"/>
    </source>
</evidence>
<evidence type="ECO:0000259" key="1">
    <source>
        <dbReference type="Pfam" id="PF02627"/>
    </source>
</evidence>
<dbReference type="Pfam" id="PF02627">
    <property type="entry name" value="CMD"/>
    <property type="match status" value="1"/>
</dbReference>
<gene>
    <name evidence="2" type="ORF">METZ01_LOCUS343813</name>
</gene>
<name>A0A382QZN6_9ZZZZ</name>
<reference evidence="2" key="1">
    <citation type="submission" date="2018-05" db="EMBL/GenBank/DDBJ databases">
        <authorList>
            <person name="Lanie J.A."/>
            <person name="Ng W.-L."/>
            <person name="Kazmierczak K.M."/>
            <person name="Andrzejewski T.M."/>
            <person name="Davidsen T.M."/>
            <person name="Wayne K.J."/>
            <person name="Tettelin H."/>
            <person name="Glass J.I."/>
            <person name="Rusch D."/>
            <person name="Podicherti R."/>
            <person name="Tsui H.-C.T."/>
            <person name="Winkler M.E."/>
        </authorList>
    </citation>
    <scope>NUCLEOTIDE SEQUENCE</scope>
</reference>
<dbReference type="PANTHER" id="PTHR34846:SF11">
    <property type="entry name" value="4-CARBOXYMUCONOLACTONE DECARBOXYLASE FAMILY PROTEIN (AFU_ORTHOLOGUE AFUA_6G11590)"/>
    <property type="match status" value="1"/>
</dbReference>
<feature type="domain" description="Carboxymuconolactone decarboxylase-like" evidence="1">
    <location>
        <begin position="51"/>
        <end position="129"/>
    </location>
</feature>
<dbReference type="GO" id="GO:0051920">
    <property type="term" value="F:peroxiredoxin activity"/>
    <property type="evidence" value="ECO:0007669"/>
    <property type="project" value="InterPro"/>
</dbReference>
<organism evidence="2">
    <name type="scientific">marine metagenome</name>
    <dbReference type="NCBI Taxonomy" id="408172"/>
    <lineage>
        <taxon>unclassified sequences</taxon>
        <taxon>metagenomes</taxon>
        <taxon>ecological metagenomes</taxon>
    </lineage>
</organism>